<dbReference type="AlphaFoldDB" id="A0A437NVB6"/>
<comment type="caution">
    <text evidence="1">The sequence shown here is derived from an EMBL/GenBank/DDBJ whole genome shotgun (WGS) entry which is preliminary data.</text>
</comment>
<accession>A0A437NVB6</accession>
<gene>
    <name evidence="1" type="ORF">EOE48_25285</name>
</gene>
<protein>
    <submittedName>
        <fullName evidence="1">Uncharacterized protein</fullName>
    </submittedName>
</protein>
<evidence type="ECO:0000313" key="2">
    <source>
        <dbReference type="Proteomes" id="UP000286997"/>
    </source>
</evidence>
<keyword evidence="2" id="KW-1185">Reference proteome</keyword>
<dbReference type="EMBL" id="SACP01000038">
    <property type="protein sequence ID" value="RVU13953.1"/>
    <property type="molecule type" value="Genomic_DNA"/>
</dbReference>
<proteinExistence type="predicted"/>
<dbReference type="Proteomes" id="UP000286997">
    <property type="component" value="Unassembled WGS sequence"/>
</dbReference>
<dbReference type="RefSeq" id="WP_127733652.1">
    <property type="nucleotide sequence ID" value="NZ_SACP01000038.1"/>
</dbReference>
<evidence type="ECO:0000313" key="1">
    <source>
        <dbReference type="EMBL" id="RVU13953.1"/>
    </source>
</evidence>
<name>A0A437NVB6_9HYPH</name>
<sequence length="66" mass="6841">MNRSVALRTGLVLLALTMALLTAFVAAPVVVLAAVGALGLAGCLSLMSTERASAPVLVPVRVRRRR</sequence>
<organism evidence="1 2">
    <name type="scientific">Methylobacterium oryzihabitans</name>
    <dbReference type="NCBI Taxonomy" id="2499852"/>
    <lineage>
        <taxon>Bacteria</taxon>
        <taxon>Pseudomonadati</taxon>
        <taxon>Pseudomonadota</taxon>
        <taxon>Alphaproteobacteria</taxon>
        <taxon>Hyphomicrobiales</taxon>
        <taxon>Methylobacteriaceae</taxon>
        <taxon>Methylobacterium</taxon>
    </lineage>
</organism>
<reference evidence="1 2" key="1">
    <citation type="submission" date="2019-01" db="EMBL/GenBank/DDBJ databases">
        <authorList>
            <person name="Chen W.-M."/>
        </authorList>
    </citation>
    <scope>NUCLEOTIDE SEQUENCE [LARGE SCALE GENOMIC DNA]</scope>
    <source>
        <strain evidence="1 2">TER-1</strain>
    </source>
</reference>